<dbReference type="AlphaFoldDB" id="A0A836BVG0"/>
<evidence type="ECO:0000313" key="3">
    <source>
        <dbReference type="Proteomes" id="UP000612055"/>
    </source>
</evidence>
<comment type="caution">
    <text evidence="2">The sequence shown here is derived from an EMBL/GenBank/DDBJ whole genome shotgun (WGS) entry which is preliminary data.</text>
</comment>
<dbReference type="Gene3D" id="1.25.40.420">
    <property type="match status" value="1"/>
</dbReference>
<organism evidence="2 3">
    <name type="scientific">Edaphochlamys debaryana</name>
    <dbReference type="NCBI Taxonomy" id="47281"/>
    <lineage>
        <taxon>Eukaryota</taxon>
        <taxon>Viridiplantae</taxon>
        <taxon>Chlorophyta</taxon>
        <taxon>core chlorophytes</taxon>
        <taxon>Chlorophyceae</taxon>
        <taxon>CS clade</taxon>
        <taxon>Chlamydomonadales</taxon>
        <taxon>Chlamydomonadales incertae sedis</taxon>
        <taxon>Edaphochlamys</taxon>
    </lineage>
</organism>
<dbReference type="InterPro" id="IPR011705">
    <property type="entry name" value="BACK"/>
</dbReference>
<reference evidence="2" key="1">
    <citation type="journal article" date="2020" name="bioRxiv">
        <title>Comparative genomics of Chlamydomonas.</title>
        <authorList>
            <person name="Craig R.J."/>
            <person name="Hasan A.R."/>
            <person name="Ness R.W."/>
            <person name="Keightley P.D."/>
        </authorList>
    </citation>
    <scope>NUCLEOTIDE SEQUENCE</scope>
    <source>
        <strain evidence="2">CCAP 11/70</strain>
    </source>
</reference>
<dbReference type="Pfam" id="PF07707">
    <property type="entry name" value="BACK"/>
    <property type="match status" value="1"/>
</dbReference>
<sequence length="477" mass="51169">MLRQGSLFFRAQAERHWTGEQEAGGKLELRVPLDHADCHRHALTAIRFMYTSELASSDTAELLGVRRMASFLGVEGCVEAVDAALLAQTRTLKALRRDVHGMHQCLRLLPDSDEGPAASALRSAFRAAFRAQLAAHPGGLPRGGQLMMGEVLAWAYSDAPSVLSDPVSRKQLLALSADAIEALLSNDTFATDNEDSVLLLLAEWLDAQSRWAVLPGTRKRLCRCVRLCQLSGVYLHGMLPLLEWFPVSAAELRFICQYREATDEWHALKLRAAAQKAGFDTSSAWYSRTARPRGRSDAGVPYEWIISREKMEAGAAKLLGRKKAKGIMLDATFTSGAKSVVACGFEWAPQLCMESAASRAAGAYLFCELPAALKLTIKEGDAQALVGTASPGACTLAVFRGRGTEGGEREVAAAQEYASGHVPLGRGRGSGDALPLLPPQPLLGGAAAPAAAQAVLARWEPYLEDGKVCGCLAWAAA</sequence>
<proteinExistence type="predicted"/>
<protein>
    <recommendedName>
        <fullName evidence="1">BACK domain-containing protein</fullName>
    </recommendedName>
</protein>
<name>A0A836BVG0_9CHLO</name>
<dbReference type="EMBL" id="JAEHOE010000060">
    <property type="protein sequence ID" value="KAG2490601.1"/>
    <property type="molecule type" value="Genomic_DNA"/>
</dbReference>
<gene>
    <name evidence="2" type="ORF">HYH03_010994</name>
</gene>
<accession>A0A836BVG0</accession>
<feature type="domain" description="BACK" evidence="1">
    <location>
        <begin position="168"/>
        <end position="236"/>
    </location>
</feature>
<evidence type="ECO:0000313" key="2">
    <source>
        <dbReference type="EMBL" id="KAG2490601.1"/>
    </source>
</evidence>
<keyword evidence="3" id="KW-1185">Reference proteome</keyword>
<dbReference type="OrthoDB" id="45365at2759"/>
<evidence type="ECO:0000259" key="1">
    <source>
        <dbReference type="Pfam" id="PF07707"/>
    </source>
</evidence>
<dbReference type="Proteomes" id="UP000612055">
    <property type="component" value="Unassembled WGS sequence"/>
</dbReference>